<feature type="repeat" description="RCC1" evidence="1">
    <location>
        <begin position="199"/>
        <end position="257"/>
    </location>
</feature>
<dbReference type="PANTHER" id="PTHR45982">
    <property type="entry name" value="REGULATOR OF CHROMOSOME CONDENSATION"/>
    <property type="match status" value="1"/>
</dbReference>
<dbReference type="PROSITE" id="PS50012">
    <property type="entry name" value="RCC1_3"/>
    <property type="match status" value="3"/>
</dbReference>
<sequence length="1022" mass="115292">MASVSLKCELVARKHCLAWKWTKVANWMLEDGVEVAEMASGRDFAVYLTSSGQLLHCGEMPRRISYEKFRLRQGRRRSRAHTIGTELKRMAAHERQVYKGHSCDSRCCPVELPMSTKARVLQVACGVTHCVALGEVSVVDGINRRLFAWGVGEYGQLGLGECQAASKMTPIAVSLELDPFLQTTDKDHPVVLRCGAFSTYLLRQGTSSLWHWGLLSSAADSRYVRQGVPVKFPLLDEKTRLVDVAAGVEHVVFLTEDGYVLTWGYGNSGQLGLGPSITSNVDNQPTPVDFFRQEDNYRIASISCGVHIEGAEAEIQEREDARWYKLLSKRIRVYTDDTVVLLVESATNDTNPAIQVEYGDNHWEFELTRLDVVGSGSKSRAKTLGVVQLRFSSPGQYFIYETKTHEDDRSYRTPLLVVNCCIARQERQRIITENHDLVWSRYQAALSSAQQPVQFSIFLSSILQHSTLRNSVVCSPWITTYDEVCCESSYDFDREFDAQYVLMNHPARPFILWDEFWTTTSTLDSLQQRIKGADSLRLSSILPDWAELLSSKVSFRIASWLGKPNARSTKSLEELPIDYEEVRSKDATGVSVKQIPFDFLGSVSLIHQPAVREALVPANPNIIGVHDSIVSWKRMNGDLFYTVQSNDLLVQRYGHESHDFPETAQSGRITRLMSQLSDFLWQAAEGKKLEDLFFLLTSPTCQRLKISKDHNPSIHGVIHLHELLFHMTALGFDGVVAMPKQEWFALFRAVQELSPPHSAGITFSTFRTFLIDPVHQFFWKQYVHQIREQADSNRAMITQALSDGFKINDKVTSESSNNPRDDEALIIPWSDFVESLKSFHGILGLKLLSPSDCCRLLYRFDACGNGQVSIQTYQNTILHTLDEIDAATQAYDFTTVQRTRTPKGKQQLKVAIANGHRRPNVESFTSSEAVHKLFAARAKTSTNFRLRASSNDTCQSSCTITSRATDAAAKLRASANTHLARIRNLPISHLLREGIHFRPPRQTLYRCEDETQAQTMGAEESY</sequence>
<dbReference type="InterPro" id="IPR051553">
    <property type="entry name" value="Ran_GTPase-activating"/>
</dbReference>
<dbReference type="VEuPathDB" id="FungiDB:PC110_g4556"/>
<evidence type="ECO:0000313" key="3">
    <source>
        <dbReference type="Proteomes" id="UP000688947"/>
    </source>
</evidence>
<dbReference type="EMBL" id="JAENGZ010000004">
    <property type="protein sequence ID" value="KAG6974666.1"/>
    <property type="molecule type" value="Genomic_DNA"/>
</dbReference>
<feature type="repeat" description="RCC1" evidence="1">
    <location>
        <begin position="144"/>
        <end position="205"/>
    </location>
</feature>
<dbReference type="GO" id="GO:0005085">
    <property type="term" value="F:guanyl-nucleotide exchange factor activity"/>
    <property type="evidence" value="ECO:0007669"/>
    <property type="project" value="TreeGrafter"/>
</dbReference>
<reference evidence="2" key="1">
    <citation type="submission" date="2021-01" db="EMBL/GenBank/DDBJ databases">
        <title>Phytophthora aleatoria, a newly-described species from Pinus radiata is distinct from Phytophthora cactorum isolates based on comparative genomics.</title>
        <authorList>
            <person name="Mcdougal R."/>
            <person name="Panda P."/>
            <person name="Williams N."/>
            <person name="Studholme D.J."/>
        </authorList>
    </citation>
    <scope>NUCLEOTIDE SEQUENCE</scope>
    <source>
        <strain evidence="2">NZFS 3830</strain>
    </source>
</reference>
<feature type="repeat" description="RCC1" evidence="1">
    <location>
        <begin position="258"/>
        <end position="315"/>
    </location>
</feature>
<proteinExistence type="predicted"/>
<comment type="caution">
    <text evidence="2">The sequence shown here is derived from an EMBL/GenBank/DDBJ whole genome shotgun (WGS) entry which is preliminary data.</text>
</comment>
<dbReference type="AlphaFoldDB" id="A0A8T1V1S0"/>
<dbReference type="Pfam" id="PF00415">
    <property type="entry name" value="RCC1"/>
    <property type="match status" value="2"/>
</dbReference>
<dbReference type="Proteomes" id="UP000688947">
    <property type="component" value="Unassembled WGS sequence"/>
</dbReference>
<gene>
    <name evidence="2" type="ORF">JG687_00000214</name>
</gene>
<organism evidence="2 3">
    <name type="scientific">Phytophthora cactorum</name>
    <dbReference type="NCBI Taxonomy" id="29920"/>
    <lineage>
        <taxon>Eukaryota</taxon>
        <taxon>Sar</taxon>
        <taxon>Stramenopiles</taxon>
        <taxon>Oomycota</taxon>
        <taxon>Peronosporomycetes</taxon>
        <taxon>Peronosporales</taxon>
        <taxon>Peronosporaceae</taxon>
        <taxon>Phytophthora</taxon>
    </lineage>
</organism>
<evidence type="ECO:0000313" key="2">
    <source>
        <dbReference type="EMBL" id="KAG6974666.1"/>
    </source>
</evidence>
<dbReference type="PANTHER" id="PTHR45982:SF1">
    <property type="entry name" value="REGULATOR OF CHROMOSOME CONDENSATION"/>
    <property type="match status" value="1"/>
</dbReference>
<accession>A0A8T1V1S0</accession>
<name>A0A8T1V1S0_9STRA</name>
<dbReference type="GO" id="GO:0005737">
    <property type="term" value="C:cytoplasm"/>
    <property type="evidence" value="ECO:0007669"/>
    <property type="project" value="TreeGrafter"/>
</dbReference>
<evidence type="ECO:0000256" key="1">
    <source>
        <dbReference type="PROSITE-ProRule" id="PRU00235"/>
    </source>
</evidence>
<evidence type="ECO:0008006" key="4">
    <source>
        <dbReference type="Google" id="ProtNLM"/>
    </source>
</evidence>
<dbReference type="OrthoDB" id="92519at2759"/>
<dbReference type="InterPro" id="IPR000408">
    <property type="entry name" value="Reg_chr_condens"/>
</dbReference>
<protein>
    <recommendedName>
        <fullName evidence="4">Regulator of chromosome condensation 1/beta-lactamase-inhibitor protein II</fullName>
    </recommendedName>
</protein>